<name>A0A328BL53_9CAUL</name>
<evidence type="ECO:0000313" key="11">
    <source>
        <dbReference type="Proteomes" id="UP000249524"/>
    </source>
</evidence>
<proteinExistence type="inferred from homology"/>
<keyword evidence="4" id="KW-1003">Cell membrane</keyword>
<evidence type="ECO:0000313" key="10">
    <source>
        <dbReference type="EMBL" id="RAK67395.1"/>
    </source>
</evidence>
<comment type="similarity">
    <text evidence="2">Belongs to the EamA transporter family.</text>
</comment>
<keyword evidence="11" id="KW-1185">Reference proteome</keyword>
<evidence type="ECO:0000256" key="1">
    <source>
        <dbReference type="ARBA" id="ARBA00004651"/>
    </source>
</evidence>
<keyword evidence="6 8" id="KW-1133">Transmembrane helix</keyword>
<evidence type="ECO:0000256" key="6">
    <source>
        <dbReference type="ARBA" id="ARBA00022989"/>
    </source>
</evidence>
<feature type="transmembrane region" description="Helical" evidence="8">
    <location>
        <begin position="50"/>
        <end position="67"/>
    </location>
</feature>
<organism evidence="10 11">
    <name type="scientific">Phenylobacterium kunshanense</name>
    <dbReference type="NCBI Taxonomy" id="1445034"/>
    <lineage>
        <taxon>Bacteria</taxon>
        <taxon>Pseudomonadati</taxon>
        <taxon>Pseudomonadota</taxon>
        <taxon>Alphaproteobacteria</taxon>
        <taxon>Caulobacterales</taxon>
        <taxon>Caulobacteraceae</taxon>
        <taxon>Phenylobacterium</taxon>
    </lineage>
</organism>
<evidence type="ECO:0000256" key="4">
    <source>
        <dbReference type="ARBA" id="ARBA00022475"/>
    </source>
</evidence>
<dbReference type="InterPro" id="IPR037185">
    <property type="entry name" value="EmrE-like"/>
</dbReference>
<dbReference type="AlphaFoldDB" id="A0A328BL53"/>
<dbReference type="Proteomes" id="UP000249524">
    <property type="component" value="Unassembled WGS sequence"/>
</dbReference>
<feature type="transmembrane region" description="Helical" evidence="8">
    <location>
        <begin position="245"/>
        <end position="263"/>
    </location>
</feature>
<keyword evidence="7 8" id="KW-0472">Membrane</keyword>
<dbReference type="GO" id="GO:0005886">
    <property type="term" value="C:plasma membrane"/>
    <property type="evidence" value="ECO:0007669"/>
    <property type="project" value="UniProtKB-SubCell"/>
</dbReference>
<comment type="caution">
    <text evidence="10">The sequence shown here is derived from an EMBL/GenBank/DDBJ whole genome shotgun (WGS) entry which is preliminary data.</text>
</comment>
<evidence type="ECO:0000256" key="5">
    <source>
        <dbReference type="ARBA" id="ARBA00022692"/>
    </source>
</evidence>
<dbReference type="Pfam" id="PF00892">
    <property type="entry name" value="EamA"/>
    <property type="match status" value="1"/>
</dbReference>
<feature type="transmembrane region" description="Helical" evidence="8">
    <location>
        <begin position="79"/>
        <end position="99"/>
    </location>
</feature>
<evidence type="ECO:0000256" key="3">
    <source>
        <dbReference type="ARBA" id="ARBA00022448"/>
    </source>
</evidence>
<keyword evidence="3" id="KW-0813">Transport</keyword>
<feature type="transmembrane region" description="Helical" evidence="8">
    <location>
        <begin position="135"/>
        <end position="152"/>
    </location>
</feature>
<dbReference type="OrthoDB" id="369870at2"/>
<keyword evidence="5 8" id="KW-0812">Transmembrane</keyword>
<sequence length="311" mass="33174">MTSSPAPGGESRLALGAGIACYFIWGFVPLVFQAIGRHGVGPWEMLAERIVWSVPAAGLLVILAGQASQVAAVLRRPRVLAWLGVSSVLIALNWVVFIWAVNTGRLLETSLGYYINPLVNMAAGALLFRERIDRIGYVAIGLALVGVVFQAAALGHLPWVSLVLAFSFAGYGVVRKQVAADAQTGLLVECLVLGLPSLAFIAWIETRGAGHFTQDVSTALWLIASGPITAVPLVLFAWAARRIPLSAMGFLQFIAPTISFTIGLSQGEVFTPVRAVSFAFIWCGAAVFLYGAWRRTRLAARAQAEVRAAGQ</sequence>
<dbReference type="SUPFAM" id="SSF103481">
    <property type="entry name" value="Multidrug resistance efflux transporter EmrE"/>
    <property type="match status" value="2"/>
</dbReference>
<feature type="transmembrane region" description="Helical" evidence="8">
    <location>
        <begin position="275"/>
        <end position="293"/>
    </location>
</feature>
<feature type="transmembrane region" description="Helical" evidence="8">
    <location>
        <begin position="186"/>
        <end position="204"/>
    </location>
</feature>
<gene>
    <name evidence="10" type="primary">rarD</name>
    <name evidence="10" type="ORF">DJ019_05585</name>
</gene>
<feature type="transmembrane region" description="Helical" evidence="8">
    <location>
        <begin position="216"/>
        <end position="238"/>
    </location>
</feature>
<dbReference type="EMBL" id="QFYS01000002">
    <property type="protein sequence ID" value="RAK67395.1"/>
    <property type="molecule type" value="Genomic_DNA"/>
</dbReference>
<comment type="subcellular location">
    <subcellularLocation>
        <location evidence="1">Cell membrane</location>
        <topology evidence="1">Multi-pass membrane protein</topology>
    </subcellularLocation>
</comment>
<evidence type="ECO:0000256" key="7">
    <source>
        <dbReference type="ARBA" id="ARBA00023136"/>
    </source>
</evidence>
<dbReference type="NCBIfam" id="TIGR00688">
    <property type="entry name" value="rarD"/>
    <property type="match status" value="1"/>
</dbReference>
<protein>
    <submittedName>
        <fullName evidence="10">EamA family transporter RarD</fullName>
    </submittedName>
</protein>
<feature type="transmembrane region" description="Helical" evidence="8">
    <location>
        <begin position="158"/>
        <end position="174"/>
    </location>
</feature>
<feature type="transmembrane region" description="Helical" evidence="8">
    <location>
        <begin position="12"/>
        <end position="35"/>
    </location>
</feature>
<evidence type="ECO:0000256" key="8">
    <source>
        <dbReference type="SAM" id="Phobius"/>
    </source>
</evidence>
<feature type="transmembrane region" description="Helical" evidence="8">
    <location>
        <begin position="111"/>
        <end position="128"/>
    </location>
</feature>
<accession>A0A328BL53</accession>
<feature type="domain" description="EamA" evidence="9">
    <location>
        <begin position="17"/>
        <end position="149"/>
    </location>
</feature>
<evidence type="ECO:0000256" key="2">
    <source>
        <dbReference type="ARBA" id="ARBA00007362"/>
    </source>
</evidence>
<evidence type="ECO:0000259" key="9">
    <source>
        <dbReference type="Pfam" id="PF00892"/>
    </source>
</evidence>
<dbReference type="InterPro" id="IPR004626">
    <property type="entry name" value="RarD"/>
</dbReference>
<dbReference type="InterPro" id="IPR000620">
    <property type="entry name" value="EamA_dom"/>
</dbReference>
<reference evidence="10 11" key="1">
    <citation type="submission" date="2018-05" db="EMBL/GenBank/DDBJ databases">
        <authorList>
            <person name="Lanie J.A."/>
            <person name="Ng W.-L."/>
            <person name="Kazmierczak K.M."/>
            <person name="Andrzejewski T.M."/>
            <person name="Davidsen T.M."/>
            <person name="Wayne K.J."/>
            <person name="Tettelin H."/>
            <person name="Glass J.I."/>
            <person name="Rusch D."/>
            <person name="Podicherti R."/>
            <person name="Tsui H.-C.T."/>
            <person name="Winkler M.E."/>
        </authorList>
    </citation>
    <scope>NUCLEOTIDE SEQUENCE [LARGE SCALE GENOMIC DNA]</scope>
    <source>
        <strain evidence="10 11">BUT-10</strain>
    </source>
</reference>
<dbReference type="RefSeq" id="WP_111275006.1">
    <property type="nucleotide sequence ID" value="NZ_QFYS01000002.1"/>
</dbReference>